<protein>
    <recommendedName>
        <fullName evidence="3">Fungal N-terminal domain-containing protein</fullName>
    </recommendedName>
</protein>
<accession>A0AA40DYL7</accession>
<reference evidence="1" key="1">
    <citation type="submission" date="2023-06" db="EMBL/GenBank/DDBJ databases">
        <title>Genome-scale phylogeny and comparative genomics of the fungal order Sordariales.</title>
        <authorList>
            <consortium name="Lawrence Berkeley National Laboratory"/>
            <person name="Hensen N."/>
            <person name="Bonometti L."/>
            <person name="Westerberg I."/>
            <person name="Brannstrom I.O."/>
            <person name="Guillou S."/>
            <person name="Cros-Aarteil S."/>
            <person name="Calhoun S."/>
            <person name="Haridas S."/>
            <person name="Kuo A."/>
            <person name="Mondo S."/>
            <person name="Pangilinan J."/>
            <person name="Riley R."/>
            <person name="Labutti K."/>
            <person name="Andreopoulos B."/>
            <person name="Lipzen A."/>
            <person name="Chen C."/>
            <person name="Yanf M."/>
            <person name="Daum C."/>
            <person name="Ng V."/>
            <person name="Clum A."/>
            <person name="Steindorff A."/>
            <person name="Ohm R."/>
            <person name="Martin F."/>
            <person name="Silar P."/>
            <person name="Natvig D."/>
            <person name="Lalanne C."/>
            <person name="Gautier V."/>
            <person name="Ament-Velasquez S.L."/>
            <person name="Kruys A."/>
            <person name="Hutchinson M.I."/>
            <person name="Powell A.J."/>
            <person name="Barry K."/>
            <person name="Miller A.N."/>
            <person name="Grigoriev I.V."/>
            <person name="Debuchy R."/>
            <person name="Gladieux P."/>
            <person name="Thoren M.H."/>
            <person name="Johannesson H."/>
        </authorList>
    </citation>
    <scope>NUCLEOTIDE SEQUENCE</scope>
    <source>
        <strain evidence="1">CBS 540.89</strain>
    </source>
</reference>
<proteinExistence type="predicted"/>
<evidence type="ECO:0000313" key="1">
    <source>
        <dbReference type="EMBL" id="KAK0721279.1"/>
    </source>
</evidence>
<name>A0AA40DYL7_9PEZI</name>
<dbReference type="Proteomes" id="UP001172159">
    <property type="component" value="Unassembled WGS sequence"/>
</dbReference>
<organism evidence="1 2">
    <name type="scientific">Apiosordaria backusii</name>
    <dbReference type="NCBI Taxonomy" id="314023"/>
    <lineage>
        <taxon>Eukaryota</taxon>
        <taxon>Fungi</taxon>
        <taxon>Dikarya</taxon>
        <taxon>Ascomycota</taxon>
        <taxon>Pezizomycotina</taxon>
        <taxon>Sordariomycetes</taxon>
        <taxon>Sordariomycetidae</taxon>
        <taxon>Sordariales</taxon>
        <taxon>Lasiosphaeriaceae</taxon>
        <taxon>Apiosordaria</taxon>
    </lineage>
</organism>
<dbReference type="AlphaFoldDB" id="A0AA40DYL7"/>
<comment type="caution">
    <text evidence="1">The sequence shown here is derived from an EMBL/GenBank/DDBJ whole genome shotgun (WGS) entry which is preliminary data.</text>
</comment>
<sequence>MDPITGIGAAASIVQLLTLCANASRATRDLWDSYADAPAELRRLTTQIEMLQHVLQQIHDLGKDLSAEKLDDLFPSTHRLTITTVLQDHARQLQDLRSFQRSPEAITSKLRWATLDKGKALRLLRAITVAEGDLTTCLAIANARLQLLNNTSLGQMLAYQSATLPALEALSYEIRSCVQTTINHNSAALGQVREFFRIYDDGRREIPFDRTTLFYENIATELGRKQMSQFPFVRALCNALQLAGYRAEMGDDDGEIWFEDGDGERYHDAREYQPAPGEDDGVVANCRICQDPRKHGLDYILERAKVGEDFVDEWREKQRNKKPSNTPRFSRHYY</sequence>
<evidence type="ECO:0008006" key="3">
    <source>
        <dbReference type="Google" id="ProtNLM"/>
    </source>
</evidence>
<evidence type="ECO:0000313" key="2">
    <source>
        <dbReference type="Proteomes" id="UP001172159"/>
    </source>
</evidence>
<dbReference type="EMBL" id="JAUKTV010000012">
    <property type="protein sequence ID" value="KAK0721279.1"/>
    <property type="molecule type" value="Genomic_DNA"/>
</dbReference>
<keyword evidence="2" id="KW-1185">Reference proteome</keyword>
<gene>
    <name evidence="1" type="ORF">B0T21DRAFT_453661</name>
</gene>